<evidence type="ECO:0000313" key="2">
    <source>
        <dbReference type="EMBL" id="CAJ0690401.1"/>
    </source>
</evidence>
<comment type="caution">
    <text evidence="2">The sequence shown here is derived from an EMBL/GenBank/DDBJ whole genome shotgun (WGS) entry which is preliminary data.</text>
</comment>
<dbReference type="EMBL" id="CATWAF010000002">
    <property type="protein sequence ID" value="CAJ0690401.1"/>
    <property type="molecule type" value="Genomic_DNA"/>
</dbReference>
<name>A0AAD2AZ82_9RALS</name>
<sequence length="112" mass="12621">MPYPLRIQYPALSTEQLTAIGDRYGHDPVVRRLVMEVQALRNLVFRVHQVAQAAGPGGRTDAFGIAVAALHEELAAETWFHEHVAEKEAYRASLPAEPAPHDRRAMRNARKW</sequence>
<gene>
    <name evidence="2" type="ORF">LMG18091_01271</name>
</gene>
<organism evidence="2 3">
    <name type="scientific">Ralstonia wenshanensis</name>
    <dbReference type="NCBI Taxonomy" id="2842456"/>
    <lineage>
        <taxon>Bacteria</taxon>
        <taxon>Pseudomonadati</taxon>
        <taxon>Pseudomonadota</taxon>
        <taxon>Betaproteobacteria</taxon>
        <taxon>Burkholderiales</taxon>
        <taxon>Burkholderiaceae</taxon>
        <taxon>Ralstonia</taxon>
    </lineage>
</organism>
<dbReference type="AlphaFoldDB" id="A0AAD2AZ82"/>
<evidence type="ECO:0000256" key="1">
    <source>
        <dbReference type="SAM" id="MobiDB-lite"/>
    </source>
</evidence>
<reference evidence="2 3" key="1">
    <citation type="submission" date="2023-07" db="EMBL/GenBank/DDBJ databases">
        <authorList>
            <person name="Peeters C."/>
        </authorList>
    </citation>
    <scope>NUCLEOTIDE SEQUENCE [LARGE SCALE GENOMIC DNA]</scope>
    <source>
        <strain evidence="2 3">LMG 18091</strain>
    </source>
</reference>
<keyword evidence="3" id="KW-1185">Reference proteome</keyword>
<accession>A0AAD2AZ82</accession>
<evidence type="ECO:0000313" key="3">
    <source>
        <dbReference type="Proteomes" id="UP001189915"/>
    </source>
</evidence>
<dbReference type="RefSeq" id="WP_232042624.1">
    <property type="nucleotide sequence ID" value="NZ_CATWAF010000002.1"/>
</dbReference>
<proteinExistence type="predicted"/>
<protein>
    <submittedName>
        <fullName evidence="2">Uncharacterized protein</fullName>
    </submittedName>
</protein>
<feature type="region of interest" description="Disordered" evidence="1">
    <location>
        <begin position="92"/>
        <end position="112"/>
    </location>
</feature>
<dbReference type="Proteomes" id="UP001189915">
    <property type="component" value="Unassembled WGS sequence"/>
</dbReference>